<evidence type="ECO:0000313" key="5">
    <source>
        <dbReference type="WormBase" id="SRAE_2000171400"/>
    </source>
</evidence>
<sequence>MNKIIQKRKTSNLILFSIILFILTSQVYSLYYTYTKGNEILYNLYFDPSNHLEGDCITKEAQTYYSYFGRRNKNYQSSFIRQKCVVWENARIVFTNKMKFYKNSKKESDKEKVKNLNLPEVEWGSSGYWKHSECRNVRLPKNHPYYKAKGVWDESKKVTHSFQRRNGNEKYRAGWNFGPWCYVLISSPSLRGQLLKEKQDHSWYLNTTLNTDLYPMACFPICMGKGEKRISNFGLKKQKTNMIFNRRAINNINRHFFKTFYYGMMQYYRRTSDRIHASDDFIMFYKTSILDIYEEKLDKGDNSEKQIDNLDYFFDFQKDENVEKAKENLREILLKCQGIQIKRLTKLANEDT</sequence>
<accession>A0A090MYE6</accession>
<proteinExistence type="predicted"/>
<evidence type="ECO:0000259" key="1">
    <source>
        <dbReference type="Pfam" id="PF25866"/>
    </source>
</evidence>
<dbReference type="Pfam" id="PF25866">
    <property type="entry name" value="Kringle_2"/>
    <property type="match status" value="1"/>
</dbReference>
<dbReference type="GeneID" id="36379414"/>
<dbReference type="Proteomes" id="UP000035682">
    <property type="component" value="Unplaced"/>
</dbReference>
<evidence type="ECO:0000313" key="2">
    <source>
        <dbReference type="EMBL" id="CEF67049.1"/>
    </source>
</evidence>
<dbReference type="RefSeq" id="XP_024506249.1">
    <property type="nucleotide sequence ID" value="XM_024652699.1"/>
</dbReference>
<keyword evidence="3" id="KW-1185">Reference proteome</keyword>
<reference evidence="2 3" key="1">
    <citation type="submission" date="2014-09" db="EMBL/GenBank/DDBJ databases">
        <authorList>
            <person name="Martin A.A."/>
        </authorList>
    </citation>
    <scope>NUCLEOTIDE SEQUENCE</scope>
    <source>
        <strain evidence="3">ED321</strain>
        <strain evidence="2">ED321 Heterogonic</strain>
    </source>
</reference>
<dbReference type="AlphaFoldDB" id="A0A090MYE6"/>
<name>A0A090MYE6_STRRB</name>
<dbReference type="InterPro" id="IPR058845">
    <property type="entry name" value="Kringle_2"/>
</dbReference>
<feature type="domain" description="Kringle-like" evidence="1">
    <location>
        <begin position="55"/>
        <end position="224"/>
    </location>
</feature>
<evidence type="ECO:0000313" key="3">
    <source>
        <dbReference type="Proteomes" id="UP000035682"/>
    </source>
</evidence>
<reference evidence="4" key="2">
    <citation type="submission" date="2020-12" db="UniProtKB">
        <authorList>
            <consortium name="WormBaseParasite"/>
        </authorList>
    </citation>
    <scope>IDENTIFICATION</scope>
</reference>
<dbReference type="WBParaSite" id="SRAE_2000171400.1">
    <property type="protein sequence ID" value="SRAE_2000171400.1"/>
    <property type="gene ID" value="WBGene00261920"/>
</dbReference>
<gene>
    <name evidence="2 4 5" type="ORF">SRAE_2000171400</name>
</gene>
<dbReference type="WormBase" id="SRAE_2000171400">
    <property type="protein sequence ID" value="SRP00658"/>
    <property type="gene ID" value="WBGene00261920"/>
</dbReference>
<dbReference type="EMBL" id="LN609529">
    <property type="protein sequence ID" value="CEF67049.1"/>
    <property type="molecule type" value="Genomic_DNA"/>
</dbReference>
<organism evidence="2">
    <name type="scientific">Strongyloides ratti</name>
    <name type="common">Parasitic roundworm</name>
    <dbReference type="NCBI Taxonomy" id="34506"/>
    <lineage>
        <taxon>Eukaryota</taxon>
        <taxon>Metazoa</taxon>
        <taxon>Ecdysozoa</taxon>
        <taxon>Nematoda</taxon>
        <taxon>Chromadorea</taxon>
        <taxon>Rhabditida</taxon>
        <taxon>Tylenchina</taxon>
        <taxon>Panagrolaimomorpha</taxon>
        <taxon>Strongyloidoidea</taxon>
        <taxon>Strongyloididae</taxon>
        <taxon>Strongyloides</taxon>
    </lineage>
</organism>
<protein>
    <recommendedName>
        <fullName evidence="1">Kringle-like domain-containing protein</fullName>
    </recommendedName>
</protein>
<dbReference type="CTD" id="36379414"/>
<evidence type="ECO:0000313" key="4">
    <source>
        <dbReference type="WBParaSite" id="SRAE_2000171400.1"/>
    </source>
</evidence>